<dbReference type="InterPro" id="IPR037167">
    <property type="entry name" value="Peptidase_S11_C_sf"/>
</dbReference>
<dbReference type="Gene3D" id="2.60.410.10">
    <property type="entry name" value="D-Ala-D-Ala carboxypeptidase, C-terminal domain"/>
    <property type="match status" value="1"/>
</dbReference>
<evidence type="ECO:0000256" key="10">
    <source>
        <dbReference type="ARBA" id="ARBA00022984"/>
    </source>
</evidence>
<name>A0A9D1IKE8_9BURK</name>
<dbReference type="GO" id="GO:0071555">
    <property type="term" value="P:cell wall organization"/>
    <property type="evidence" value="ECO:0007669"/>
    <property type="project" value="UniProtKB-KW"/>
</dbReference>
<comment type="pathway">
    <text evidence="2">Cell wall biogenesis; peptidoglycan biosynthesis.</text>
</comment>
<dbReference type="GO" id="GO:0009252">
    <property type="term" value="P:peptidoglycan biosynthetic process"/>
    <property type="evidence" value="ECO:0007669"/>
    <property type="project" value="UniProtKB-KW"/>
</dbReference>
<dbReference type="Pfam" id="PF07943">
    <property type="entry name" value="PBP5_C"/>
    <property type="match status" value="1"/>
</dbReference>
<evidence type="ECO:0000256" key="6">
    <source>
        <dbReference type="ARBA" id="ARBA00022670"/>
    </source>
</evidence>
<organism evidence="16 17">
    <name type="scientific">Candidatus Aphodousia faecigallinarum</name>
    <dbReference type="NCBI Taxonomy" id="2840677"/>
    <lineage>
        <taxon>Bacteria</taxon>
        <taxon>Pseudomonadati</taxon>
        <taxon>Pseudomonadota</taxon>
        <taxon>Betaproteobacteria</taxon>
        <taxon>Burkholderiales</taxon>
        <taxon>Sutterellaceae</taxon>
        <taxon>Sutterellaceae incertae sedis</taxon>
        <taxon>Candidatus Aphodousia</taxon>
    </lineage>
</organism>
<dbReference type="InterPro" id="IPR012907">
    <property type="entry name" value="Peptidase_S11_C"/>
</dbReference>
<comment type="similarity">
    <text evidence="3 13">Belongs to the peptidase S11 family.</text>
</comment>
<evidence type="ECO:0000256" key="13">
    <source>
        <dbReference type="RuleBase" id="RU004016"/>
    </source>
</evidence>
<sequence length="393" mass="43984">MIKQFFLLVFILCHFLGTVNAATTPPQLQSESWVLIDRLTNTTLAHKNADKRVNPGNTVLLMVLYTTEQAIKENVINRSSLVTINNDALSIPPLNAARFYLEPNQTVSVSNLEKAVAVMGANDAAVALAEGVYKTVERFIEKMNDNAKALGMKNTHYSSIIGANTNQHYTSARDTLILANALLNDCPELSDFWTIKSINNGVLNHNNSNSFLWRTDSIKGLHRSNFQMQSWESVIYYSRDYLEANTRFSRELLAVTMGADSDRENTTDTMKLVNWGADNYKTLLLYPANETIDRLPVELTDDAKVRVGVKENLYVTLPRDAILQKGEKGFSATVTRLDPLVAPIKQGEKIGEITVSFSGKVIANTELIALHDVQKSNFWLRQLQRLKAIFGLQ</sequence>
<dbReference type="InterPro" id="IPR015956">
    <property type="entry name" value="Peniciliin-bd_prot_C_sf"/>
</dbReference>
<keyword evidence="10" id="KW-0573">Peptidoglycan synthesis</keyword>
<evidence type="ECO:0000256" key="11">
    <source>
        <dbReference type="ARBA" id="ARBA00023316"/>
    </source>
</evidence>
<protein>
    <recommendedName>
        <fullName evidence="4">serine-type D-Ala-D-Ala carboxypeptidase</fullName>
        <ecNumber evidence="4">3.4.16.4</ecNumber>
    </recommendedName>
</protein>
<dbReference type="InterPro" id="IPR001967">
    <property type="entry name" value="Peptidase_S11_N"/>
</dbReference>
<evidence type="ECO:0000313" key="16">
    <source>
        <dbReference type="EMBL" id="HIU37669.1"/>
    </source>
</evidence>
<dbReference type="GO" id="GO:0006508">
    <property type="term" value="P:proteolysis"/>
    <property type="evidence" value="ECO:0007669"/>
    <property type="project" value="UniProtKB-KW"/>
</dbReference>
<dbReference type="PANTHER" id="PTHR21581">
    <property type="entry name" value="D-ALANYL-D-ALANINE CARBOXYPEPTIDASE"/>
    <property type="match status" value="1"/>
</dbReference>
<dbReference type="EMBL" id="DVMY01000085">
    <property type="protein sequence ID" value="HIU37669.1"/>
    <property type="molecule type" value="Genomic_DNA"/>
</dbReference>
<evidence type="ECO:0000256" key="9">
    <source>
        <dbReference type="ARBA" id="ARBA00022960"/>
    </source>
</evidence>
<dbReference type="InterPro" id="IPR012338">
    <property type="entry name" value="Beta-lactam/transpept-like"/>
</dbReference>
<comment type="function">
    <text evidence="1">Removes C-terminal D-alanyl residues from sugar-peptide cell wall precursors.</text>
</comment>
<dbReference type="SUPFAM" id="SSF69189">
    <property type="entry name" value="Penicillin-binding protein associated domain"/>
    <property type="match status" value="1"/>
</dbReference>
<dbReference type="SUPFAM" id="SSF56601">
    <property type="entry name" value="beta-lactamase/transpeptidase-like"/>
    <property type="match status" value="1"/>
</dbReference>
<evidence type="ECO:0000256" key="1">
    <source>
        <dbReference type="ARBA" id="ARBA00003217"/>
    </source>
</evidence>
<dbReference type="PRINTS" id="PR00725">
    <property type="entry name" value="DADACBPTASE1"/>
</dbReference>
<dbReference type="EC" id="3.4.16.4" evidence="4"/>
<dbReference type="Pfam" id="PF00768">
    <property type="entry name" value="Peptidase_S11"/>
    <property type="match status" value="1"/>
</dbReference>
<keyword evidence="11" id="KW-0961">Cell wall biogenesis/degradation</keyword>
<feature type="domain" description="Peptidase S11 D-Ala-D-Ala carboxypeptidase A C-terminal" evidence="15">
    <location>
        <begin position="280"/>
        <end position="375"/>
    </location>
</feature>
<evidence type="ECO:0000256" key="12">
    <source>
        <dbReference type="ARBA" id="ARBA00034000"/>
    </source>
</evidence>
<evidence type="ECO:0000259" key="15">
    <source>
        <dbReference type="SMART" id="SM00936"/>
    </source>
</evidence>
<evidence type="ECO:0000256" key="14">
    <source>
        <dbReference type="SAM" id="SignalP"/>
    </source>
</evidence>
<gene>
    <name evidence="16" type="ORF">IAC56_05290</name>
</gene>
<proteinExistence type="inferred from homology"/>
<evidence type="ECO:0000256" key="5">
    <source>
        <dbReference type="ARBA" id="ARBA00022645"/>
    </source>
</evidence>
<reference evidence="16" key="1">
    <citation type="submission" date="2020-10" db="EMBL/GenBank/DDBJ databases">
        <authorList>
            <person name="Gilroy R."/>
        </authorList>
    </citation>
    <scope>NUCLEOTIDE SEQUENCE</scope>
    <source>
        <strain evidence="16">7463</strain>
    </source>
</reference>
<keyword evidence="7 14" id="KW-0732">Signal</keyword>
<feature type="signal peptide" evidence="14">
    <location>
        <begin position="1"/>
        <end position="21"/>
    </location>
</feature>
<evidence type="ECO:0000256" key="2">
    <source>
        <dbReference type="ARBA" id="ARBA00004752"/>
    </source>
</evidence>
<dbReference type="InterPro" id="IPR018044">
    <property type="entry name" value="Peptidase_S11"/>
</dbReference>
<dbReference type="PANTHER" id="PTHR21581:SF6">
    <property type="entry name" value="TRAFFICKING PROTEIN PARTICLE COMPLEX SUBUNIT 12"/>
    <property type="match status" value="1"/>
</dbReference>
<evidence type="ECO:0000256" key="8">
    <source>
        <dbReference type="ARBA" id="ARBA00022801"/>
    </source>
</evidence>
<keyword evidence="9" id="KW-0133">Cell shape</keyword>
<dbReference type="Proteomes" id="UP000824083">
    <property type="component" value="Unassembled WGS sequence"/>
</dbReference>
<accession>A0A9D1IKE8</accession>
<evidence type="ECO:0000256" key="3">
    <source>
        <dbReference type="ARBA" id="ARBA00007164"/>
    </source>
</evidence>
<dbReference type="GO" id="GO:0008360">
    <property type="term" value="P:regulation of cell shape"/>
    <property type="evidence" value="ECO:0007669"/>
    <property type="project" value="UniProtKB-KW"/>
</dbReference>
<dbReference type="Gene3D" id="3.40.710.10">
    <property type="entry name" value="DD-peptidase/beta-lactamase superfamily"/>
    <property type="match status" value="1"/>
</dbReference>
<keyword evidence="8" id="KW-0378">Hydrolase</keyword>
<dbReference type="AlphaFoldDB" id="A0A9D1IKE8"/>
<comment type="catalytic activity">
    <reaction evidence="12">
        <text>Preferential cleavage: (Ac)2-L-Lys-D-Ala-|-D-Ala. Also transpeptidation of peptidyl-alanyl moieties that are N-acyl substituents of D-alanine.</text>
        <dbReference type="EC" id="3.4.16.4"/>
    </reaction>
</comment>
<feature type="chain" id="PRO_5039129586" description="serine-type D-Ala-D-Ala carboxypeptidase" evidence="14">
    <location>
        <begin position="22"/>
        <end position="393"/>
    </location>
</feature>
<keyword evidence="6" id="KW-0645">Protease</keyword>
<evidence type="ECO:0000256" key="7">
    <source>
        <dbReference type="ARBA" id="ARBA00022729"/>
    </source>
</evidence>
<dbReference type="SMART" id="SM00936">
    <property type="entry name" value="PBP5_C"/>
    <property type="match status" value="1"/>
</dbReference>
<dbReference type="GO" id="GO:0009002">
    <property type="term" value="F:serine-type D-Ala-D-Ala carboxypeptidase activity"/>
    <property type="evidence" value="ECO:0007669"/>
    <property type="project" value="UniProtKB-EC"/>
</dbReference>
<comment type="caution">
    <text evidence="16">The sequence shown here is derived from an EMBL/GenBank/DDBJ whole genome shotgun (WGS) entry which is preliminary data.</text>
</comment>
<reference evidence="16" key="2">
    <citation type="journal article" date="2021" name="PeerJ">
        <title>Extensive microbial diversity within the chicken gut microbiome revealed by metagenomics and culture.</title>
        <authorList>
            <person name="Gilroy R."/>
            <person name="Ravi A."/>
            <person name="Getino M."/>
            <person name="Pursley I."/>
            <person name="Horton D.L."/>
            <person name="Alikhan N.F."/>
            <person name="Baker D."/>
            <person name="Gharbi K."/>
            <person name="Hall N."/>
            <person name="Watson M."/>
            <person name="Adriaenssens E.M."/>
            <person name="Foster-Nyarko E."/>
            <person name="Jarju S."/>
            <person name="Secka A."/>
            <person name="Antonio M."/>
            <person name="Oren A."/>
            <person name="Chaudhuri R.R."/>
            <person name="La Ragione R."/>
            <person name="Hildebrand F."/>
            <person name="Pallen M.J."/>
        </authorList>
    </citation>
    <scope>NUCLEOTIDE SEQUENCE</scope>
    <source>
        <strain evidence="16">7463</strain>
    </source>
</reference>
<evidence type="ECO:0000313" key="17">
    <source>
        <dbReference type="Proteomes" id="UP000824083"/>
    </source>
</evidence>
<keyword evidence="5 16" id="KW-0121">Carboxypeptidase</keyword>
<evidence type="ECO:0000256" key="4">
    <source>
        <dbReference type="ARBA" id="ARBA00012448"/>
    </source>
</evidence>